<dbReference type="eggNOG" id="COG5007">
    <property type="taxonomic scope" value="Bacteria"/>
</dbReference>
<protein>
    <submittedName>
        <fullName evidence="3">BolA family protein</fullName>
    </submittedName>
</protein>
<dbReference type="PATRIC" id="fig|669502.6.peg.145"/>
<proteinExistence type="inferred from homology"/>
<dbReference type="InterPro" id="IPR002634">
    <property type="entry name" value="BolA"/>
</dbReference>
<sequence length="91" mass="10857">MLSYLILFIKKIMHIKSEFIKNHISSCINCLYINVQGKNKHFKLTIVSPIFLNKNYVERHKIIYSLLNEYIIENKIHALSIKTFTPEEFKN</sequence>
<dbReference type="Pfam" id="PF01722">
    <property type="entry name" value="BolA"/>
    <property type="match status" value="1"/>
</dbReference>
<dbReference type="KEGG" id="ssdc:SSDC_00740"/>
<organism evidence="3 4">
    <name type="scientific">Candidatus Profftella armatura</name>
    <dbReference type="NCBI Taxonomy" id="669502"/>
    <lineage>
        <taxon>Bacteria</taxon>
        <taxon>Pseudomonadati</taxon>
        <taxon>Pseudomonadota</taxon>
        <taxon>Betaproteobacteria</taxon>
        <taxon>Candidatus Profftella</taxon>
    </lineage>
</organism>
<dbReference type="Proteomes" id="UP000015216">
    <property type="component" value="Chromosome"/>
</dbReference>
<dbReference type="EMBL" id="CP003468">
    <property type="protein sequence ID" value="AGS06841.1"/>
    <property type="molecule type" value="Genomic_DNA"/>
</dbReference>
<dbReference type="Gene3D" id="3.30.300.90">
    <property type="entry name" value="BolA-like"/>
    <property type="match status" value="1"/>
</dbReference>
<name>S5RLP7_9PROT</name>
<dbReference type="STRING" id="669502.SSDC_00740"/>
<dbReference type="InterPro" id="IPR050961">
    <property type="entry name" value="BolA/IbaG_stress_morph_reg"/>
</dbReference>
<keyword evidence="4" id="KW-1185">Reference proteome</keyword>
<reference evidence="3 4" key="1">
    <citation type="journal article" date="2013" name="Curr. Biol.">
        <title>Defensive bacteriome symbiont with a drastically reduced genome.</title>
        <authorList>
            <person name="Nakabachi A."/>
            <person name="Ueoka R."/>
            <person name="Oshima K."/>
            <person name="Teta R."/>
            <person name="Mangoni A."/>
            <person name="Gurgui M."/>
            <person name="Oldham N.J."/>
            <person name="van Echten-Deckert G."/>
            <person name="Okamura K."/>
            <person name="Yamamoto K."/>
            <person name="Inoue H."/>
            <person name="Ohkuma M."/>
            <person name="Hongoh Y."/>
            <person name="Miyagishima S.Y."/>
            <person name="Hattori M."/>
            <person name="Piel J."/>
            <person name="Fukatsu T."/>
        </authorList>
    </citation>
    <scope>NUCLEOTIDE SEQUENCE [LARGE SCALE GENOMIC DNA]</scope>
    <source>
        <strain evidence="3 4">DC</strain>
    </source>
</reference>
<dbReference type="InterPro" id="IPR036065">
    <property type="entry name" value="BolA-like_sf"/>
</dbReference>
<accession>S5RLP7</accession>
<dbReference type="SUPFAM" id="SSF82657">
    <property type="entry name" value="BolA-like"/>
    <property type="match status" value="1"/>
</dbReference>
<dbReference type="PANTHER" id="PTHR46229:SF2">
    <property type="entry name" value="BOLA-LIKE PROTEIN 1"/>
    <property type="match status" value="1"/>
</dbReference>
<dbReference type="HOGENOM" id="CLU_109462_4_1_4"/>
<evidence type="ECO:0000313" key="3">
    <source>
        <dbReference type="EMBL" id="AGS06841.1"/>
    </source>
</evidence>
<evidence type="ECO:0000256" key="1">
    <source>
        <dbReference type="ARBA" id="ARBA00005578"/>
    </source>
</evidence>
<dbReference type="PANTHER" id="PTHR46229">
    <property type="entry name" value="BOLA TRANSCRIPTION REGULATOR"/>
    <property type="match status" value="1"/>
</dbReference>
<gene>
    <name evidence="3" type="ORF">SSDC_00740</name>
</gene>
<comment type="similarity">
    <text evidence="1 2">Belongs to the BolA/IbaG family.</text>
</comment>
<dbReference type="AlphaFoldDB" id="S5RLP7"/>
<evidence type="ECO:0000313" key="4">
    <source>
        <dbReference type="Proteomes" id="UP000015216"/>
    </source>
</evidence>
<evidence type="ECO:0000256" key="2">
    <source>
        <dbReference type="RuleBase" id="RU003860"/>
    </source>
</evidence>